<sequence>MRHSRVRWRTSSYSAASSNNCVEVADLSGASAVRDTRNRDKATLVFAATEWRAFLAAVKRREL</sequence>
<evidence type="ECO:0000259" key="1">
    <source>
        <dbReference type="Pfam" id="PF04149"/>
    </source>
</evidence>
<dbReference type="RefSeq" id="WP_114398795.1">
    <property type="nucleotide sequence ID" value="NZ_QEIM01000090.1"/>
</dbReference>
<dbReference type="Pfam" id="PF04149">
    <property type="entry name" value="DUF397"/>
    <property type="match status" value="1"/>
</dbReference>
<proteinExistence type="predicted"/>
<accession>A0A368T5S3</accession>
<protein>
    <submittedName>
        <fullName evidence="2">DUF397 domain-containing protein</fullName>
    </submittedName>
</protein>
<dbReference type="InterPro" id="IPR007278">
    <property type="entry name" value="DUF397"/>
</dbReference>
<evidence type="ECO:0000313" key="2">
    <source>
        <dbReference type="EMBL" id="RCV59063.1"/>
    </source>
</evidence>
<name>A0A368T5S3_9ACTN</name>
<feature type="domain" description="DUF397" evidence="1">
    <location>
        <begin position="7"/>
        <end position="59"/>
    </location>
</feature>
<organism evidence="2 3">
    <name type="scientific">Marinitenerispora sediminis</name>
    <dbReference type="NCBI Taxonomy" id="1931232"/>
    <lineage>
        <taxon>Bacteria</taxon>
        <taxon>Bacillati</taxon>
        <taxon>Actinomycetota</taxon>
        <taxon>Actinomycetes</taxon>
        <taxon>Streptosporangiales</taxon>
        <taxon>Nocardiopsidaceae</taxon>
        <taxon>Marinitenerispora</taxon>
    </lineage>
</organism>
<comment type="caution">
    <text evidence="2">The sequence shown here is derived from an EMBL/GenBank/DDBJ whole genome shotgun (WGS) entry which is preliminary data.</text>
</comment>
<keyword evidence="3" id="KW-1185">Reference proteome</keyword>
<reference evidence="2 3" key="1">
    <citation type="submission" date="2018-04" db="EMBL/GenBank/DDBJ databases">
        <title>Novel actinobacteria from marine sediment.</title>
        <authorList>
            <person name="Ng Z.Y."/>
            <person name="Tan G.Y.A."/>
        </authorList>
    </citation>
    <scope>NUCLEOTIDE SEQUENCE [LARGE SCALE GENOMIC DNA]</scope>
    <source>
        <strain evidence="2 3">TPS81</strain>
    </source>
</reference>
<dbReference type="Proteomes" id="UP000253318">
    <property type="component" value="Unassembled WGS sequence"/>
</dbReference>
<gene>
    <name evidence="2" type="ORF">DEF24_11205</name>
</gene>
<evidence type="ECO:0000313" key="3">
    <source>
        <dbReference type="Proteomes" id="UP000253318"/>
    </source>
</evidence>
<dbReference type="OrthoDB" id="3698041at2"/>
<dbReference type="EMBL" id="QEIN01000072">
    <property type="protein sequence ID" value="RCV59063.1"/>
    <property type="molecule type" value="Genomic_DNA"/>
</dbReference>
<dbReference type="AlphaFoldDB" id="A0A368T5S3"/>